<accession>A0AAV6V4B9</accession>
<evidence type="ECO:0000313" key="2">
    <source>
        <dbReference type="Proteomes" id="UP000827092"/>
    </source>
</evidence>
<keyword evidence="2" id="KW-1185">Reference proteome</keyword>
<organism evidence="1 2">
    <name type="scientific">Oedothorax gibbosus</name>
    <dbReference type="NCBI Taxonomy" id="931172"/>
    <lineage>
        <taxon>Eukaryota</taxon>
        <taxon>Metazoa</taxon>
        <taxon>Ecdysozoa</taxon>
        <taxon>Arthropoda</taxon>
        <taxon>Chelicerata</taxon>
        <taxon>Arachnida</taxon>
        <taxon>Araneae</taxon>
        <taxon>Araneomorphae</taxon>
        <taxon>Entelegynae</taxon>
        <taxon>Araneoidea</taxon>
        <taxon>Linyphiidae</taxon>
        <taxon>Erigoninae</taxon>
        <taxon>Oedothorax</taxon>
    </lineage>
</organism>
<dbReference type="Proteomes" id="UP000827092">
    <property type="component" value="Unassembled WGS sequence"/>
</dbReference>
<reference evidence="1 2" key="1">
    <citation type="journal article" date="2022" name="Nat. Ecol. Evol.">
        <title>A masculinizing supergene underlies an exaggerated male reproductive morph in a spider.</title>
        <authorList>
            <person name="Hendrickx F."/>
            <person name="De Corte Z."/>
            <person name="Sonet G."/>
            <person name="Van Belleghem S.M."/>
            <person name="Kostlbacher S."/>
            <person name="Vangestel C."/>
        </authorList>
    </citation>
    <scope>NUCLEOTIDE SEQUENCE [LARGE SCALE GENOMIC DNA]</scope>
    <source>
        <strain evidence="1">W744_W776</strain>
    </source>
</reference>
<comment type="caution">
    <text evidence="1">The sequence shown here is derived from an EMBL/GenBank/DDBJ whole genome shotgun (WGS) entry which is preliminary data.</text>
</comment>
<dbReference type="AlphaFoldDB" id="A0AAV6V4B9"/>
<proteinExistence type="predicted"/>
<evidence type="ECO:0000313" key="1">
    <source>
        <dbReference type="EMBL" id="KAG8190734.1"/>
    </source>
</evidence>
<protein>
    <submittedName>
        <fullName evidence="1">Uncharacterized protein</fullName>
    </submittedName>
</protein>
<name>A0AAV6V4B9_9ARAC</name>
<dbReference type="EMBL" id="JAFNEN010000175">
    <property type="protein sequence ID" value="KAG8190734.1"/>
    <property type="molecule type" value="Genomic_DNA"/>
</dbReference>
<sequence>MRYRILWVKESRISACLPIGSCPWIATKWCFSYRVWHGRCFTCPRIAKVSACLLLEVADGSQRSGVSRIGFSIEDVPLVLEQWPVFAYR</sequence>
<gene>
    <name evidence="1" type="ORF">JTE90_024867</name>
</gene>